<dbReference type="NCBIfam" id="NF033788">
    <property type="entry name" value="HTH_metalloreg"/>
    <property type="match status" value="1"/>
</dbReference>
<gene>
    <name evidence="6" type="ORF">JYP50_20480</name>
</gene>
<feature type="domain" description="HTH arsR-type" evidence="5">
    <location>
        <begin position="1"/>
        <end position="93"/>
    </location>
</feature>
<dbReference type="PROSITE" id="PS50987">
    <property type="entry name" value="HTH_ARSR_2"/>
    <property type="match status" value="1"/>
</dbReference>
<dbReference type="PANTHER" id="PTHR33154">
    <property type="entry name" value="TRANSCRIPTIONAL REGULATOR, ARSR FAMILY"/>
    <property type="match status" value="1"/>
</dbReference>
<dbReference type="PANTHER" id="PTHR33154:SF18">
    <property type="entry name" value="ARSENICAL RESISTANCE OPERON REPRESSOR"/>
    <property type="match status" value="1"/>
</dbReference>
<dbReference type="AlphaFoldDB" id="A0A939DIX9"/>
<keyword evidence="7" id="KW-1185">Reference proteome</keyword>
<dbReference type="InterPro" id="IPR036388">
    <property type="entry name" value="WH-like_DNA-bd_sf"/>
</dbReference>
<dbReference type="Proteomes" id="UP000664303">
    <property type="component" value="Unassembled WGS sequence"/>
</dbReference>
<evidence type="ECO:0000259" key="5">
    <source>
        <dbReference type="PROSITE" id="PS50987"/>
    </source>
</evidence>
<evidence type="ECO:0000256" key="4">
    <source>
        <dbReference type="ARBA" id="ARBA00023163"/>
    </source>
</evidence>
<dbReference type="Pfam" id="PF01022">
    <property type="entry name" value="HTH_5"/>
    <property type="match status" value="1"/>
</dbReference>
<dbReference type="RefSeq" id="WP_206562429.1">
    <property type="nucleotide sequence ID" value="NZ_JAFKCZ010000021.1"/>
</dbReference>
<evidence type="ECO:0000256" key="1">
    <source>
        <dbReference type="ARBA" id="ARBA00022849"/>
    </source>
</evidence>
<dbReference type="InterPro" id="IPR051081">
    <property type="entry name" value="HTH_MetalResp_TranReg"/>
</dbReference>
<dbReference type="CDD" id="cd00090">
    <property type="entry name" value="HTH_ARSR"/>
    <property type="match status" value="1"/>
</dbReference>
<proteinExistence type="predicted"/>
<dbReference type="SMART" id="SM00418">
    <property type="entry name" value="HTH_ARSR"/>
    <property type="match status" value="1"/>
</dbReference>
<dbReference type="InterPro" id="IPR036390">
    <property type="entry name" value="WH_DNA-bd_sf"/>
</dbReference>
<dbReference type="PRINTS" id="PR00778">
    <property type="entry name" value="HTHARSR"/>
</dbReference>
<keyword evidence="1" id="KW-0059">Arsenical resistance</keyword>
<name>A0A939DIX9_9GAMM</name>
<dbReference type="EMBL" id="JAFKCZ010000021">
    <property type="protein sequence ID" value="MBN7798985.1"/>
    <property type="molecule type" value="Genomic_DNA"/>
</dbReference>
<evidence type="ECO:0000313" key="6">
    <source>
        <dbReference type="EMBL" id="MBN7798985.1"/>
    </source>
</evidence>
<keyword evidence="2" id="KW-0805">Transcription regulation</keyword>
<keyword evidence="3" id="KW-0238">DNA-binding</keyword>
<dbReference type="Gene3D" id="1.10.10.10">
    <property type="entry name" value="Winged helix-like DNA-binding domain superfamily/Winged helix DNA-binding domain"/>
    <property type="match status" value="1"/>
</dbReference>
<dbReference type="InterPro" id="IPR011991">
    <property type="entry name" value="ArsR-like_HTH"/>
</dbReference>
<dbReference type="GO" id="GO:0003677">
    <property type="term" value="F:DNA binding"/>
    <property type="evidence" value="ECO:0007669"/>
    <property type="project" value="UniProtKB-KW"/>
</dbReference>
<evidence type="ECO:0000256" key="3">
    <source>
        <dbReference type="ARBA" id="ARBA00023125"/>
    </source>
</evidence>
<dbReference type="InterPro" id="IPR001845">
    <property type="entry name" value="HTH_ArsR_DNA-bd_dom"/>
</dbReference>
<dbReference type="SUPFAM" id="SSF46785">
    <property type="entry name" value="Winged helix' DNA-binding domain"/>
    <property type="match status" value="1"/>
</dbReference>
<evidence type="ECO:0000256" key="2">
    <source>
        <dbReference type="ARBA" id="ARBA00023015"/>
    </source>
</evidence>
<comment type="caution">
    <text evidence="6">The sequence shown here is derived from an EMBL/GenBank/DDBJ whole genome shotgun (WGS) entry which is preliminary data.</text>
</comment>
<dbReference type="GO" id="GO:0046685">
    <property type="term" value="P:response to arsenic-containing substance"/>
    <property type="evidence" value="ECO:0007669"/>
    <property type="project" value="UniProtKB-KW"/>
</dbReference>
<organism evidence="6 7">
    <name type="scientific">Parahaliea mediterranea</name>
    <dbReference type="NCBI Taxonomy" id="651086"/>
    <lineage>
        <taxon>Bacteria</taxon>
        <taxon>Pseudomonadati</taxon>
        <taxon>Pseudomonadota</taxon>
        <taxon>Gammaproteobacteria</taxon>
        <taxon>Cellvibrionales</taxon>
        <taxon>Halieaceae</taxon>
        <taxon>Parahaliea</taxon>
    </lineage>
</organism>
<evidence type="ECO:0000313" key="7">
    <source>
        <dbReference type="Proteomes" id="UP000664303"/>
    </source>
</evidence>
<dbReference type="GO" id="GO:0003700">
    <property type="term" value="F:DNA-binding transcription factor activity"/>
    <property type="evidence" value="ECO:0007669"/>
    <property type="project" value="InterPro"/>
</dbReference>
<accession>A0A939DIX9</accession>
<protein>
    <submittedName>
        <fullName evidence="6">Metalloregulator ArsR/SmtB family transcription factor</fullName>
    </submittedName>
</protein>
<keyword evidence="4" id="KW-0804">Transcription</keyword>
<reference evidence="6" key="1">
    <citation type="submission" date="2021-02" db="EMBL/GenBank/DDBJ databases">
        <title>PHA producing bacteria isolated from coastal sediment in Guangdong, Shenzhen.</title>
        <authorList>
            <person name="Zheng W."/>
            <person name="Yu S."/>
            <person name="Huang Y."/>
        </authorList>
    </citation>
    <scope>NUCLEOTIDE SEQUENCE</scope>
    <source>
        <strain evidence="6">TN14-10</strain>
    </source>
</reference>
<sequence>MDAHQVFSVLANETRLRCLNLVLRYDEICVCELVDTLGISQPTVSKALSALKQAGILADRRDARWTYYRKNPAMPEWIGAIVSSTLRHLRHLEPYRGDSDRFVPQMAMGGGGKCAV</sequence>